<keyword evidence="3" id="KW-1185">Reference proteome</keyword>
<proteinExistence type="predicted"/>
<dbReference type="EMBL" id="JADNRY010000059">
    <property type="protein sequence ID" value="KAF9068552.1"/>
    <property type="molecule type" value="Genomic_DNA"/>
</dbReference>
<sequence length="166" mass="18403">MQFLCRIYHLRRISSQDESPGSKNEFMDISPLVGLASEIPEISAQVPWAQPTKRTQQLSARELSSTPSFRDTHFGVVVGRCGVAGHSKNSSEHSPAPSIPLTRFPAKSSSAQQLSRSQNNKHVQIFSATQWAYTLHQCIIIYRARKNPFLGISTASAVFQRSLCTS</sequence>
<name>A0A9P5U775_9AGAR</name>
<evidence type="ECO:0000313" key="2">
    <source>
        <dbReference type="EMBL" id="KAF9068552.1"/>
    </source>
</evidence>
<organism evidence="2 3">
    <name type="scientific">Rhodocollybia butyracea</name>
    <dbReference type="NCBI Taxonomy" id="206335"/>
    <lineage>
        <taxon>Eukaryota</taxon>
        <taxon>Fungi</taxon>
        <taxon>Dikarya</taxon>
        <taxon>Basidiomycota</taxon>
        <taxon>Agaricomycotina</taxon>
        <taxon>Agaricomycetes</taxon>
        <taxon>Agaricomycetidae</taxon>
        <taxon>Agaricales</taxon>
        <taxon>Marasmiineae</taxon>
        <taxon>Omphalotaceae</taxon>
        <taxon>Rhodocollybia</taxon>
    </lineage>
</organism>
<feature type="region of interest" description="Disordered" evidence="1">
    <location>
        <begin position="86"/>
        <end position="115"/>
    </location>
</feature>
<dbReference type="Proteomes" id="UP000772434">
    <property type="component" value="Unassembled WGS sequence"/>
</dbReference>
<dbReference type="AlphaFoldDB" id="A0A9P5U775"/>
<protein>
    <submittedName>
        <fullName evidence="2">Uncharacterized protein</fullName>
    </submittedName>
</protein>
<reference evidence="2" key="1">
    <citation type="submission" date="2020-11" db="EMBL/GenBank/DDBJ databases">
        <authorList>
            <consortium name="DOE Joint Genome Institute"/>
            <person name="Ahrendt S."/>
            <person name="Riley R."/>
            <person name="Andreopoulos W."/>
            <person name="Labutti K."/>
            <person name="Pangilinan J."/>
            <person name="Ruiz-Duenas F.J."/>
            <person name="Barrasa J.M."/>
            <person name="Sanchez-Garcia M."/>
            <person name="Camarero S."/>
            <person name="Miyauchi S."/>
            <person name="Serrano A."/>
            <person name="Linde D."/>
            <person name="Babiker R."/>
            <person name="Drula E."/>
            <person name="Ayuso-Fernandez I."/>
            <person name="Pacheco R."/>
            <person name="Padilla G."/>
            <person name="Ferreira P."/>
            <person name="Barriuso J."/>
            <person name="Kellner H."/>
            <person name="Castanera R."/>
            <person name="Alfaro M."/>
            <person name="Ramirez L."/>
            <person name="Pisabarro A.G."/>
            <person name="Kuo A."/>
            <person name="Tritt A."/>
            <person name="Lipzen A."/>
            <person name="He G."/>
            <person name="Yan M."/>
            <person name="Ng V."/>
            <person name="Cullen D."/>
            <person name="Martin F."/>
            <person name="Rosso M.-N."/>
            <person name="Henrissat B."/>
            <person name="Hibbett D."/>
            <person name="Martinez A.T."/>
            <person name="Grigoriev I.V."/>
        </authorList>
    </citation>
    <scope>NUCLEOTIDE SEQUENCE</scope>
    <source>
        <strain evidence="2">AH 40177</strain>
    </source>
</reference>
<evidence type="ECO:0000313" key="3">
    <source>
        <dbReference type="Proteomes" id="UP000772434"/>
    </source>
</evidence>
<evidence type="ECO:0000256" key="1">
    <source>
        <dbReference type="SAM" id="MobiDB-lite"/>
    </source>
</evidence>
<comment type="caution">
    <text evidence="2">The sequence shown here is derived from an EMBL/GenBank/DDBJ whole genome shotgun (WGS) entry which is preliminary data.</text>
</comment>
<accession>A0A9P5U775</accession>
<gene>
    <name evidence="2" type="ORF">BDP27DRAFT_782353</name>
</gene>